<feature type="chain" id="PRO_5040747830" description="Lipoprotein" evidence="1">
    <location>
        <begin position="28"/>
        <end position="134"/>
    </location>
</feature>
<evidence type="ECO:0000313" key="3">
    <source>
        <dbReference type="Proteomes" id="UP001155240"/>
    </source>
</evidence>
<name>A0A9X2ITG6_9MICO</name>
<evidence type="ECO:0000313" key="2">
    <source>
        <dbReference type="EMBL" id="MCM6762972.1"/>
    </source>
</evidence>
<proteinExistence type="predicted"/>
<dbReference type="AlphaFoldDB" id="A0A9X2ITG6"/>
<comment type="caution">
    <text evidence="2">The sequence shown here is derived from an EMBL/GenBank/DDBJ whole genome shotgun (WGS) entry which is preliminary data.</text>
</comment>
<evidence type="ECO:0008006" key="4">
    <source>
        <dbReference type="Google" id="ProtNLM"/>
    </source>
</evidence>
<keyword evidence="3" id="KW-1185">Reference proteome</keyword>
<reference evidence="2" key="1">
    <citation type="submission" date="2022-06" db="EMBL/GenBank/DDBJ databases">
        <title>Whole genome shotgun sequencing (WGS) of Rathayibacter sp. ZW T2_19, isolated from stored onions (Allium cepa).</title>
        <authorList>
            <person name="Stoll D.A."/>
            <person name="Huch M."/>
        </authorList>
    </citation>
    <scope>NUCLEOTIDE SEQUENCE</scope>
    <source>
        <strain evidence="2">ZW T2_19</strain>
    </source>
</reference>
<dbReference type="Proteomes" id="UP001155240">
    <property type="component" value="Unassembled WGS sequence"/>
</dbReference>
<feature type="signal peptide" evidence="1">
    <location>
        <begin position="1"/>
        <end position="27"/>
    </location>
</feature>
<gene>
    <name evidence="2" type="ORF">NB037_11140</name>
</gene>
<organism evidence="2 3">
    <name type="scientific">Rathayibacter rubneri</name>
    <dbReference type="NCBI Taxonomy" id="2950106"/>
    <lineage>
        <taxon>Bacteria</taxon>
        <taxon>Bacillati</taxon>
        <taxon>Actinomycetota</taxon>
        <taxon>Actinomycetes</taxon>
        <taxon>Micrococcales</taxon>
        <taxon>Microbacteriaceae</taxon>
        <taxon>Rathayibacter</taxon>
    </lineage>
</organism>
<accession>A0A9X2ITG6</accession>
<dbReference type="RefSeq" id="WP_251945733.1">
    <property type="nucleotide sequence ID" value="NZ_JAMRYM010000044.1"/>
</dbReference>
<evidence type="ECO:0000256" key="1">
    <source>
        <dbReference type="SAM" id="SignalP"/>
    </source>
</evidence>
<protein>
    <recommendedName>
        <fullName evidence="4">Lipoprotein</fullName>
    </recommendedName>
</protein>
<dbReference type="PROSITE" id="PS51257">
    <property type="entry name" value="PROKAR_LIPOPROTEIN"/>
    <property type="match status" value="1"/>
</dbReference>
<dbReference type="EMBL" id="JAMRYM010000044">
    <property type="protein sequence ID" value="MCM6762972.1"/>
    <property type="molecule type" value="Genomic_DNA"/>
</dbReference>
<sequence length="134" mass="13203">MMEKSGRIPAVLVLVLALAGCSGPDTTAAESTAAAFEAALAQGDAETVCALLTPQAAAAVAEEEGADCAQAITSLGLTAGRGDPRAEAYGQGAIVELDGDTVFLAASGDGWRVRAAGCGATAEDAPFDCRIDGS</sequence>
<keyword evidence="1" id="KW-0732">Signal</keyword>